<dbReference type="PANTHER" id="PTHR45986">
    <property type="entry name" value="ZINC FINGER MATRIN-TYPE PROTEIN 2"/>
    <property type="match status" value="1"/>
</dbReference>
<dbReference type="InterPro" id="IPR022755">
    <property type="entry name" value="Znf_C2H2_jaz"/>
</dbReference>
<dbReference type="HOGENOM" id="CLU_1036189_0_0_1"/>
<feature type="compositionally biased region" description="Acidic residues" evidence="6">
    <location>
        <begin position="234"/>
        <end position="249"/>
    </location>
</feature>
<evidence type="ECO:0000256" key="6">
    <source>
        <dbReference type="SAM" id="MobiDB-lite"/>
    </source>
</evidence>
<dbReference type="PANTHER" id="PTHR45986:SF1">
    <property type="entry name" value="ZINC FINGER MATRIN-TYPE PROTEIN 2"/>
    <property type="match status" value="1"/>
</dbReference>
<protein>
    <submittedName>
        <fullName evidence="8">Zinc finger, matrin type 2</fullName>
    </submittedName>
</protein>
<keyword evidence="1" id="KW-0479">Metal-binding</keyword>
<evidence type="ECO:0000256" key="2">
    <source>
        <dbReference type="ARBA" id="ARBA00022771"/>
    </source>
</evidence>
<keyword evidence="4" id="KW-0539">Nucleus</keyword>
<dbReference type="KEGG" id="tet:TTHERM_00059440"/>
<dbReference type="InterPro" id="IPR036236">
    <property type="entry name" value="Znf_C2H2_sf"/>
</dbReference>
<dbReference type="FunCoup" id="I7MDE5">
    <property type="interactions" value="374"/>
</dbReference>
<dbReference type="GeneID" id="7841881"/>
<evidence type="ECO:0000256" key="1">
    <source>
        <dbReference type="ARBA" id="ARBA00022723"/>
    </source>
</evidence>
<dbReference type="Pfam" id="PF12171">
    <property type="entry name" value="zf-C2H2_jaz"/>
    <property type="match status" value="1"/>
</dbReference>
<dbReference type="SUPFAM" id="SSF57667">
    <property type="entry name" value="beta-beta-alpha zinc fingers"/>
    <property type="match status" value="1"/>
</dbReference>
<dbReference type="EMBL" id="GG662853">
    <property type="protein sequence ID" value="EAR87431.1"/>
    <property type="molecule type" value="Genomic_DNA"/>
</dbReference>
<dbReference type="OMA" id="VCDCFLK"/>
<dbReference type="GO" id="GO:0008270">
    <property type="term" value="F:zinc ion binding"/>
    <property type="evidence" value="ECO:0007669"/>
    <property type="project" value="UniProtKB-KW"/>
</dbReference>
<dbReference type="eggNOG" id="KOG4727">
    <property type="taxonomic scope" value="Eukaryota"/>
</dbReference>
<dbReference type="GO" id="GO:0046540">
    <property type="term" value="C:U4/U6 x U5 tri-snRNP complex"/>
    <property type="evidence" value="ECO:0007669"/>
    <property type="project" value="TreeGrafter"/>
</dbReference>
<keyword evidence="2" id="KW-0863">Zinc-finger</keyword>
<dbReference type="SMART" id="SM00451">
    <property type="entry name" value="ZnF_U1"/>
    <property type="match status" value="1"/>
</dbReference>
<gene>
    <name evidence="8" type="ORF">TTHERM_00059440</name>
</gene>
<dbReference type="OrthoDB" id="302108at2759"/>
<feature type="coiled-coil region" evidence="5">
    <location>
        <begin position="133"/>
        <end position="164"/>
    </location>
</feature>
<dbReference type="InterPro" id="IPR040107">
    <property type="entry name" value="Snu23"/>
</dbReference>
<dbReference type="GO" id="GO:0000398">
    <property type="term" value="P:mRNA splicing, via spliceosome"/>
    <property type="evidence" value="ECO:0007669"/>
    <property type="project" value="InterPro"/>
</dbReference>
<keyword evidence="5" id="KW-0175">Coiled coil</keyword>
<dbReference type="Gene3D" id="3.30.160.60">
    <property type="entry name" value="Classic Zinc Finger"/>
    <property type="match status" value="1"/>
</dbReference>
<evidence type="ECO:0000313" key="9">
    <source>
        <dbReference type="Proteomes" id="UP000009168"/>
    </source>
</evidence>
<reference evidence="9" key="1">
    <citation type="journal article" date="2006" name="PLoS Biol.">
        <title>Macronuclear genome sequence of the ciliate Tetrahymena thermophila, a model eukaryote.</title>
        <authorList>
            <person name="Eisen J.A."/>
            <person name="Coyne R.S."/>
            <person name="Wu M."/>
            <person name="Wu D."/>
            <person name="Thiagarajan M."/>
            <person name="Wortman J.R."/>
            <person name="Badger J.H."/>
            <person name="Ren Q."/>
            <person name="Amedeo P."/>
            <person name="Jones K.M."/>
            <person name="Tallon L.J."/>
            <person name="Delcher A.L."/>
            <person name="Salzberg S.L."/>
            <person name="Silva J.C."/>
            <person name="Haas B.J."/>
            <person name="Majoros W.H."/>
            <person name="Farzad M."/>
            <person name="Carlton J.M."/>
            <person name="Smith R.K. Jr."/>
            <person name="Garg J."/>
            <person name="Pearlman R.E."/>
            <person name="Karrer K.M."/>
            <person name="Sun L."/>
            <person name="Manning G."/>
            <person name="Elde N.C."/>
            <person name="Turkewitz A.P."/>
            <person name="Asai D.J."/>
            <person name="Wilkes D.E."/>
            <person name="Wang Y."/>
            <person name="Cai H."/>
            <person name="Collins K."/>
            <person name="Stewart B.A."/>
            <person name="Lee S.R."/>
            <person name="Wilamowska K."/>
            <person name="Weinberg Z."/>
            <person name="Ruzzo W.L."/>
            <person name="Wloga D."/>
            <person name="Gaertig J."/>
            <person name="Frankel J."/>
            <person name="Tsao C.-C."/>
            <person name="Gorovsky M.A."/>
            <person name="Keeling P.J."/>
            <person name="Waller R.F."/>
            <person name="Patron N.J."/>
            <person name="Cherry J.M."/>
            <person name="Stover N.A."/>
            <person name="Krieger C.J."/>
            <person name="del Toro C."/>
            <person name="Ryder H.F."/>
            <person name="Williamson S.C."/>
            <person name="Barbeau R.A."/>
            <person name="Hamilton E.P."/>
            <person name="Orias E."/>
        </authorList>
    </citation>
    <scope>NUCLEOTIDE SEQUENCE [LARGE SCALE GENOMIC DNA]</scope>
    <source>
        <strain evidence="9">SB210</strain>
    </source>
</reference>
<evidence type="ECO:0000259" key="7">
    <source>
        <dbReference type="SMART" id="SM00451"/>
    </source>
</evidence>
<dbReference type="Proteomes" id="UP000009168">
    <property type="component" value="Unassembled WGS sequence"/>
</dbReference>
<proteinExistence type="predicted"/>
<feature type="compositionally biased region" description="Basic and acidic residues" evidence="6">
    <location>
        <begin position="193"/>
        <end position="233"/>
    </location>
</feature>
<dbReference type="InParanoid" id="I7MDE5"/>
<evidence type="ECO:0000256" key="4">
    <source>
        <dbReference type="ARBA" id="ARBA00023242"/>
    </source>
</evidence>
<dbReference type="GO" id="GO:0003676">
    <property type="term" value="F:nucleic acid binding"/>
    <property type="evidence" value="ECO:0007669"/>
    <property type="project" value="InterPro"/>
</dbReference>
<evidence type="ECO:0000313" key="8">
    <source>
        <dbReference type="EMBL" id="EAR87431.1"/>
    </source>
</evidence>
<evidence type="ECO:0000256" key="5">
    <source>
        <dbReference type="SAM" id="Coils"/>
    </source>
</evidence>
<keyword evidence="9" id="KW-1185">Reference proteome</keyword>
<dbReference type="InterPro" id="IPR003604">
    <property type="entry name" value="Matrin/U1-like-C_Znf_C2H2"/>
</dbReference>
<feature type="domain" description="U1-type" evidence="7">
    <location>
        <begin position="91"/>
        <end position="125"/>
    </location>
</feature>
<name>I7MDE5_TETTS</name>
<sequence length="269" mass="31663">MSMKDDLTKEEIPENDANYEKVVEEVFDEKYGRKKFIVKKVLKQKQKDEDIDGTNTIQQTIYFQRRTEDLGLDKKIGERINVLKESHKSEHGGFYCQLCDTHVWDSNAWLDHVNGKKHNRLLGMNNKVEKVGLDQIKAKLESLKKDKQQKVKDYEQLIYEMDNEQQDKKIKFQNDRKKLKTEEQSAYNPSDSQNKHEQKSKSEELQKQEFTEDSNKKEGDDKEQNKEQKKGDEDSNQNEEEEEEEEEDPNAAMMAMMGLPTSFNTKAKN</sequence>
<organism evidence="8 9">
    <name type="scientific">Tetrahymena thermophila (strain SB210)</name>
    <dbReference type="NCBI Taxonomy" id="312017"/>
    <lineage>
        <taxon>Eukaryota</taxon>
        <taxon>Sar</taxon>
        <taxon>Alveolata</taxon>
        <taxon>Ciliophora</taxon>
        <taxon>Intramacronucleata</taxon>
        <taxon>Oligohymenophorea</taxon>
        <taxon>Hymenostomatida</taxon>
        <taxon>Tetrahymenina</taxon>
        <taxon>Tetrahymenidae</taxon>
        <taxon>Tetrahymena</taxon>
    </lineage>
</organism>
<dbReference type="AlphaFoldDB" id="I7MDE5"/>
<dbReference type="GO" id="GO:0005681">
    <property type="term" value="C:spliceosomal complex"/>
    <property type="evidence" value="ECO:0007669"/>
    <property type="project" value="InterPro"/>
</dbReference>
<dbReference type="RefSeq" id="XP_001007676.1">
    <property type="nucleotide sequence ID" value="XM_001007676.1"/>
</dbReference>
<accession>I7MDE5</accession>
<evidence type="ECO:0000256" key="3">
    <source>
        <dbReference type="ARBA" id="ARBA00022833"/>
    </source>
</evidence>
<keyword evidence="3" id="KW-0862">Zinc</keyword>
<dbReference type="STRING" id="312017.I7MDE5"/>
<feature type="region of interest" description="Disordered" evidence="6">
    <location>
        <begin position="176"/>
        <end position="269"/>
    </location>
</feature>